<name>A0A9K3HHT2_HELAN</name>
<evidence type="ECO:0000313" key="4">
    <source>
        <dbReference type="Proteomes" id="UP000215914"/>
    </source>
</evidence>
<dbReference type="EMBL" id="MNCJ02000327">
    <property type="protein sequence ID" value="KAF5778614.1"/>
    <property type="molecule type" value="Genomic_DNA"/>
</dbReference>
<reference evidence="3" key="1">
    <citation type="journal article" date="2017" name="Nature">
        <title>The sunflower genome provides insights into oil metabolism, flowering and Asterid evolution.</title>
        <authorList>
            <person name="Badouin H."/>
            <person name="Gouzy J."/>
            <person name="Grassa C.J."/>
            <person name="Murat F."/>
            <person name="Staton S.E."/>
            <person name="Cottret L."/>
            <person name="Lelandais-Briere C."/>
            <person name="Owens G.L."/>
            <person name="Carrere S."/>
            <person name="Mayjonade B."/>
            <person name="Legrand L."/>
            <person name="Gill N."/>
            <person name="Kane N.C."/>
            <person name="Bowers J.E."/>
            <person name="Hubner S."/>
            <person name="Bellec A."/>
            <person name="Berard A."/>
            <person name="Berges H."/>
            <person name="Blanchet N."/>
            <person name="Boniface M.C."/>
            <person name="Brunel D."/>
            <person name="Catrice O."/>
            <person name="Chaidir N."/>
            <person name="Claudel C."/>
            <person name="Donnadieu C."/>
            <person name="Faraut T."/>
            <person name="Fievet G."/>
            <person name="Helmstetter N."/>
            <person name="King M."/>
            <person name="Knapp S.J."/>
            <person name="Lai Z."/>
            <person name="Le Paslier M.C."/>
            <person name="Lippi Y."/>
            <person name="Lorenzon L."/>
            <person name="Mandel J.R."/>
            <person name="Marage G."/>
            <person name="Marchand G."/>
            <person name="Marquand E."/>
            <person name="Bret-Mestries E."/>
            <person name="Morien E."/>
            <person name="Nambeesan S."/>
            <person name="Nguyen T."/>
            <person name="Pegot-Espagnet P."/>
            <person name="Pouilly N."/>
            <person name="Raftis F."/>
            <person name="Sallet E."/>
            <person name="Schiex T."/>
            <person name="Thomas J."/>
            <person name="Vandecasteele C."/>
            <person name="Vares D."/>
            <person name="Vear F."/>
            <person name="Vautrin S."/>
            <person name="Crespi M."/>
            <person name="Mangin B."/>
            <person name="Burke J.M."/>
            <person name="Salse J."/>
            <person name="Munos S."/>
            <person name="Vincourt P."/>
            <person name="Rieseberg L.H."/>
            <person name="Langlade N.B."/>
        </authorList>
    </citation>
    <scope>NUCLEOTIDE SEQUENCE</scope>
    <source>
        <tissue evidence="3">Leaves</tissue>
    </source>
</reference>
<protein>
    <submittedName>
        <fullName evidence="3">Uncharacterized protein</fullName>
    </submittedName>
</protein>
<gene>
    <name evidence="3" type="ORF">HanXRQr2_Chr12g0549561</name>
</gene>
<organism evidence="3 4">
    <name type="scientific">Helianthus annuus</name>
    <name type="common">Common sunflower</name>
    <dbReference type="NCBI Taxonomy" id="4232"/>
    <lineage>
        <taxon>Eukaryota</taxon>
        <taxon>Viridiplantae</taxon>
        <taxon>Streptophyta</taxon>
        <taxon>Embryophyta</taxon>
        <taxon>Tracheophyta</taxon>
        <taxon>Spermatophyta</taxon>
        <taxon>Magnoliopsida</taxon>
        <taxon>eudicotyledons</taxon>
        <taxon>Gunneridae</taxon>
        <taxon>Pentapetalae</taxon>
        <taxon>asterids</taxon>
        <taxon>campanulids</taxon>
        <taxon>Asterales</taxon>
        <taxon>Asteraceae</taxon>
        <taxon>Asteroideae</taxon>
        <taxon>Heliantheae alliance</taxon>
        <taxon>Heliantheae</taxon>
        <taxon>Helianthus</taxon>
    </lineage>
</organism>
<feature type="compositionally biased region" description="Pro residues" evidence="1">
    <location>
        <begin position="62"/>
        <end position="94"/>
    </location>
</feature>
<dbReference type="PANTHER" id="PTHR35094:SF1">
    <property type="entry name" value="PROTEIN, PUTATIVE-RELATED"/>
    <property type="match status" value="1"/>
</dbReference>
<feature type="region of interest" description="Disordered" evidence="1">
    <location>
        <begin position="61"/>
        <end position="98"/>
    </location>
</feature>
<evidence type="ECO:0000256" key="2">
    <source>
        <dbReference type="SAM" id="SignalP"/>
    </source>
</evidence>
<proteinExistence type="predicted"/>
<dbReference type="AlphaFoldDB" id="A0A9K3HHT2"/>
<keyword evidence="4" id="KW-1185">Reference proteome</keyword>
<reference evidence="3" key="2">
    <citation type="submission" date="2020-06" db="EMBL/GenBank/DDBJ databases">
        <title>Helianthus annuus Genome sequencing and assembly Release 2.</title>
        <authorList>
            <person name="Gouzy J."/>
            <person name="Langlade N."/>
            <person name="Munos S."/>
        </authorList>
    </citation>
    <scope>NUCLEOTIDE SEQUENCE</scope>
    <source>
        <tissue evidence="3">Leaves</tissue>
    </source>
</reference>
<dbReference type="Gramene" id="mRNA:HanXRQr2_Chr12g0549561">
    <property type="protein sequence ID" value="mRNA:HanXRQr2_Chr12g0549561"/>
    <property type="gene ID" value="HanXRQr2_Chr12g0549561"/>
</dbReference>
<accession>A0A9K3HHT2</accession>
<dbReference type="Proteomes" id="UP000215914">
    <property type="component" value="Unassembled WGS sequence"/>
</dbReference>
<dbReference type="PANTHER" id="PTHR35094">
    <property type="entry name" value="LEUCINE-RICH REPEAT EXTENSIN-LIKE PROTEIN 2"/>
    <property type="match status" value="1"/>
</dbReference>
<comment type="caution">
    <text evidence="3">The sequence shown here is derived from an EMBL/GenBank/DDBJ whole genome shotgun (WGS) entry which is preliminary data.</text>
</comment>
<sequence>MTISYRIMVVMNMILLIMAVSVSVSPQVNAVNVRKLDDTTVGSPNDEIKCGDCPCGTTCYSSPPPPKPSPPPPSPPPPPKKQTPTPVNCPPPPCRGGCGGGGGHAPPDYIYITGPPGDLYPVVQSVNAAHRWSTVTAPVLVVAGLLAPIDELNTWSYKRSNIGQNI</sequence>
<evidence type="ECO:0000313" key="3">
    <source>
        <dbReference type="EMBL" id="KAF5778614.1"/>
    </source>
</evidence>
<feature type="signal peptide" evidence="2">
    <location>
        <begin position="1"/>
        <end position="30"/>
    </location>
</feature>
<keyword evidence="2" id="KW-0732">Signal</keyword>
<evidence type="ECO:0000256" key="1">
    <source>
        <dbReference type="SAM" id="MobiDB-lite"/>
    </source>
</evidence>
<feature type="chain" id="PRO_5039916901" evidence="2">
    <location>
        <begin position="31"/>
        <end position="166"/>
    </location>
</feature>